<feature type="domain" description="ABC-2 type transporter transmembrane" evidence="6">
    <location>
        <begin position="21"/>
        <end position="361"/>
    </location>
</feature>
<keyword evidence="3 5" id="KW-1133">Transmembrane helix</keyword>
<feature type="transmembrane region" description="Helical" evidence="5">
    <location>
        <begin position="345"/>
        <end position="364"/>
    </location>
</feature>
<evidence type="ECO:0000256" key="4">
    <source>
        <dbReference type="ARBA" id="ARBA00023136"/>
    </source>
</evidence>
<dbReference type="EMBL" id="MWWX01000017">
    <property type="protein sequence ID" value="OZG60195.1"/>
    <property type="molecule type" value="Genomic_DNA"/>
</dbReference>
<organism evidence="7 8">
    <name type="scientific">Bifidobacterium lemurum</name>
    <dbReference type="NCBI Taxonomy" id="1603886"/>
    <lineage>
        <taxon>Bacteria</taxon>
        <taxon>Bacillati</taxon>
        <taxon>Actinomycetota</taxon>
        <taxon>Actinomycetes</taxon>
        <taxon>Bifidobacteriales</taxon>
        <taxon>Bifidobacteriaceae</taxon>
        <taxon>Bifidobacterium</taxon>
    </lineage>
</organism>
<dbReference type="AlphaFoldDB" id="A0A261FMH6"/>
<gene>
    <name evidence="7" type="ORF">BLEM_1884</name>
</gene>
<comment type="caution">
    <text evidence="7">The sequence shown here is derived from an EMBL/GenBank/DDBJ whole genome shotgun (WGS) entry which is preliminary data.</text>
</comment>
<keyword evidence="4 5" id="KW-0472">Membrane</keyword>
<protein>
    <submittedName>
        <fullName evidence="7">ABC-2 family transporter protein</fullName>
    </submittedName>
</protein>
<evidence type="ECO:0000256" key="1">
    <source>
        <dbReference type="ARBA" id="ARBA00004141"/>
    </source>
</evidence>
<dbReference type="PANTHER" id="PTHR43077">
    <property type="entry name" value="TRANSPORT PERMEASE YVFS-RELATED"/>
    <property type="match status" value="1"/>
</dbReference>
<feature type="transmembrane region" description="Helical" evidence="5">
    <location>
        <begin position="15"/>
        <end position="36"/>
    </location>
</feature>
<feature type="transmembrane region" description="Helical" evidence="5">
    <location>
        <begin position="187"/>
        <end position="207"/>
    </location>
</feature>
<keyword evidence="8" id="KW-1185">Reference proteome</keyword>
<dbReference type="Pfam" id="PF12698">
    <property type="entry name" value="ABC2_membrane_3"/>
    <property type="match status" value="1"/>
</dbReference>
<evidence type="ECO:0000313" key="8">
    <source>
        <dbReference type="Proteomes" id="UP000216352"/>
    </source>
</evidence>
<keyword evidence="2 5" id="KW-0812">Transmembrane</keyword>
<feature type="transmembrane region" description="Helical" evidence="5">
    <location>
        <begin position="228"/>
        <end position="253"/>
    </location>
</feature>
<evidence type="ECO:0000256" key="2">
    <source>
        <dbReference type="ARBA" id="ARBA00022692"/>
    </source>
</evidence>
<proteinExistence type="predicted"/>
<dbReference type="GO" id="GO:0140359">
    <property type="term" value="F:ABC-type transporter activity"/>
    <property type="evidence" value="ECO:0007669"/>
    <property type="project" value="InterPro"/>
</dbReference>
<evidence type="ECO:0000259" key="6">
    <source>
        <dbReference type="Pfam" id="PF12698"/>
    </source>
</evidence>
<dbReference type="Gene3D" id="3.40.1710.10">
    <property type="entry name" value="abc type-2 transporter like domain"/>
    <property type="match status" value="1"/>
</dbReference>
<evidence type="ECO:0000256" key="5">
    <source>
        <dbReference type="SAM" id="Phobius"/>
    </source>
</evidence>
<comment type="subcellular location">
    <subcellularLocation>
        <location evidence="1">Membrane</location>
        <topology evidence="1">Multi-pass membrane protein</topology>
    </subcellularLocation>
</comment>
<feature type="transmembrane region" description="Helical" evidence="5">
    <location>
        <begin position="285"/>
        <end position="305"/>
    </location>
</feature>
<dbReference type="InterPro" id="IPR051328">
    <property type="entry name" value="T7SS_ABC-Transporter"/>
</dbReference>
<dbReference type="GO" id="GO:0016020">
    <property type="term" value="C:membrane"/>
    <property type="evidence" value="ECO:0007669"/>
    <property type="project" value="UniProtKB-SubCell"/>
</dbReference>
<accession>A0A261FMH6</accession>
<dbReference type="InterPro" id="IPR013525">
    <property type="entry name" value="ABC2_TM"/>
</dbReference>
<name>A0A261FMH6_9BIFI</name>
<evidence type="ECO:0000313" key="7">
    <source>
        <dbReference type="EMBL" id="OZG60195.1"/>
    </source>
</evidence>
<evidence type="ECO:0000256" key="3">
    <source>
        <dbReference type="ARBA" id="ARBA00022989"/>
    </source>
</evidence>
<dbReference type="Proteomes" id="UP000216352">
    <property type="component" value="Unassembled WGS sequence"/>
</dbReference>
<feature type="transmembrane region" description="Helical" evidence="5">
    <location>
        <begin position="259"/>
        <end position="278"/>
    </location>
</feature>
<dbReference type="PANTHER" id="PTHR43077:SF5">
    <property type="entry name" value="PHAGE INFECTION PROTEIN"/>
    <property type="match status" value="1"/>
</dbReference>
<dbReference type="STRING" id="1603886.GCA_001895165_01818"/>
<reference evidence="7 8" key="1">
    <citation type="journal article" date="2017" name="BMC Genomics">
        <title>Comparative genomic and phylogenomic analyses of the Bifidobacteriaceae family.</title>
        <authorList>
            <person name="Lugli G.A."/>
            <person name="Milani C."/>
            <person name="Turroni F."/>
            <person name="Duranti S."/>
            <person name="Mancabelli L."/>
            <person name="Mangifesta M."/>
            <person name="Ferrario C."/>
            <person name="Modesto M."/>
            <person name="Mattarelli P."/>
            <person name="Jiri K."/>
            <person name="van Sinderen D."/>
            <person name="Ventura M."/>
        </authorList>
    </citation>
    <scope>NUCLEOTIDE SEQUENCE [LARGE SCALE GENOMIC DNA]</scope>
    <source>
        <strain evidence="7 8">DSM 28807</strain>
    </source>
</reference>
<sequence length="376" mass="40272">MEQRKKHGIGMAKRFAMPFAVVLGVMCMMMVIFHPMMHLEIKGLPVAIVSLDEGVETPQASVNAGETMAEQLTSSNDDSATMVWTRLDDEAELDEAIENNEYYAAVVIPEDFSAQQIQAQLNPDDESATPTLRVIIDNGKSPVAASLLAQALPSVLEQTGANVETETVHEGDTASSSSSGLAIGTMMAQNMAIAPLFVMSFVGAMFVSRAMRISYADNRLERTKRIGAQLALVVVVSLAASLAVDCISAAVSGNWMSSAAIPFMWMASLCVMLAALALFDIATPLGAACGALTLALGLSSGMFPYEMLPEFWQDWIYPWVPQHFIGDGVRDIVYNGHGAWNSGSAPLLVVGAVGLALLLVVVALPSRKPRRSVFER</sequence>